<proteinExistence type="predicted"/>
<protein>
    <submittedName>
        <fullName evidence="2">Potassium voltage-gated channel protein Shal-like X3</fullName>
    </submittedName>
</protein>
<organism evidence="2 3">
    <name type="scientific">Biomphalaria pfeifferi</name>
    <name type="common">Bloodfluke planorb</name>
    <name type="synonym">Freshwater snail</name>
    <dbReference type="NCBI Taxonomy" id="112525"/>
    <lineage>
        <taxon>Eukaryota</taxon>
        <taxon>Metazoa</taxon>
        <taxon>Spiralia</taxon>
        <taxon>Lophotrochozoa</taxon>
        <taxon>Mollusca</taxon>
        <taxon>Gastropoda</taxon>
        <taxon>Heterobranchia</taxon>
        <taxon>Euthyneura</taxon>
        <taxon>Panpulmonata</taxon>
        <taxon>Hygrophila</taxon>
        <taxon>Lymnaeoidea</taxon>
        <taxon>Planorbidae</taxon>
        <taxon>Biomphalaria</taxon>
    </lineage>
</organism>
<evidence type="ECO:0000256" key="1">
    <source>
        <dbReference type="SAM" id="MobiDB-lite"/>
    </source>
</evidence>
<sequence>AFGGHGEVNSEVPCEVNIEAPWKVNSEAPWEVNSEAPCEVDSEAPCEVNSEASCEVDSEAPCEVNSEAPCEVNSEAPCLHKETKITEKSSTYTGQLQKANVTILSIHVHLQVIDAPPRIGKERNPQESHRKASREQVLETKLNPTSDHVL</sequence>
<reference evidence="2" key="2">
    <citation type="submission" date="2023-04" db="EMBL/GenBank/DDBJ databases">
        <authorList>
            <person name="Bu L."/>
            <person name="Lu L."/>
            <person name="Laidemitt M.R."/>
            <person name="Zhang S.M."/>
            <person name="Mutuku M."/>
            <person name="Mkoji G."/>
            <person name="Steinauer M."/>
            <person name="Loker E.S."/>
        </authorList>
    </citation>
    <scope>NUCLEOTIDE SEQUENCE</scope>
    <source>
        <strain evidence="2">KasaAsao</strain>
        <tissue evidence="2">Whole Snail</tissue>
    </source>
</reference>
<feature type="compositionally biased region" description="Basic and acidic residues" evidence="1">
    <location>
        <begin position="119"/>
        <end position="138"/>
    </location>
</feature>
<gene>
    <name evidence="2" type="ORF">Bpfe_029649</name>
</gene>
<dbReference type="AlphaFoldDB" id="A0AAD8EUJ1"/>
<feature type="region of interest" description="Disordered" evidence="1">
    <location>
        <begin position="116"/>
        <end position="150"/>
    </location>
</feature>
<reference evidence="2" key="1">
    <citation type="journal article" date="2023" name="PLoS Negl. Trop. Dis.">
        <title>A genome sequence for Biomphalaria pfeifferi, the major vector snail for the human-infecting parasite Schistosoma mansoni.</title>
        <authorList>
            <person name="Bu L."/>
            <person name="Lu L."/>
            <person name="Laidemitt M.R."/>
            <person name="Zhang S.M."/>
            <person name="Mutuku M."/>
            <person name="Mkoji G."/>
            <person name="Steinauer M."/>
            <person name="Loker E.S."/>
        </authorList>
    </citation>
    <scope>NUCLEOTIDE SEQUENCE</scope>
    <source>
        <strain evidence="2">KasaAsao</strain>
    </source>
</reference>
<evidence type="ECO:0000313" key="2">
    <source>
        <dbReference type="EMBL" id="KAK0040907.1"/>
    </source>
</evidence>
<keyword evidence="3" id="KW-1185">Reference proteome</keyword>
<accession>A0AAD8EUJ1</accession>
<feature type="non-terminal residue" evidence="2">
    <location>
        <position position="150"/>
    </location>
</feature>
<name>A0AAD8EUJ1_BIOPF</name>
<dbReference type="Proteomes" id="UP001233172">
    <property type="component" value="Unassembled WGS sequence"/>
</dbReference>
<comment type="caution">
    <text evidence="2">The sequence shown here is derived from an EMBL/GenBank/DDBJ whole genome shotgun (WGS) entry which is preliminary data.</text>
</comment>
<dbReference type="EMBL" id="JASAOG010000297">
    <property type="protein sequence ID" value="KAK0040907.1"/>
    <property type="molecule type" value="Genomic_DNA"/>
</dbReference>
<evidence type="ECO:0000313" key="3">
    <source>
        <dbReference type="Proteomes" id="UP001233172"/>
    </source>
</evidence>